<dbReference type="GO" id="GO:0005198">
    <property type="term" value="F:structural molecule activity"/>
    <property type="evidence" value="ECO:0007669"/>
    <property type="project" value="UniProtKB-UniRule"/>
</dbReference>
<protein>
    <recommendedName>
        <fullName evidence="4 5">Flagellar hook-basal body complex protein FliE</fullName>
    </recommendedName>
</protein>
<dbReference type="GO" id="GO:0009425">
    <property type="term" value="C:bacterial-type flagellum basal body"/>
    <property type="evidence" value="ECO:0007669"/>
    <property type="project" value="UniProtKB-SubCell"/>
</dbReference>
<dbReference type="EMBL" id="JADIND010000029">
    <property type="protein sequence ID" value="MBO8430004.1"/>
    <property type="molecule type" value="Genomic_DNA"/>
</dbReference>
<comment type="caution">
    <text evidence="6">The sequence shown here is derived from an EMBL/GenBank/DDBJ whole genome shotgun (WGS) entry which is preliminary data.</text>
</comment>
<evidence type="ECO:0000256" key="5">
    <source>
        <dbReference type="NCBIfam" id="TIGR00205"/>
    </source>
</evidence>
<accession>A0A9D9DRL9</accession>
<dbReference type="PRINTS" id="PR01006">
    <property type="entry name" value="FLGHOOKFLIE"/>
</dbReference>
<dbReference type="PANTHER" id="PTHR34653">
    <property type="match status" value="1"/>
</dbReference>
<evidence type="ECO:0000313" key="6">
    <source>
        <dbReference type="EMBL" id="MBO8430004.1"/>
    </source>
</evidence>
<dbReference type="Proteomes" id="UP000823632">
    <property type="component" value="Unassembled WGS sequence"/>
</dbReference>
<keyword evidence="3 4" id="KW-0975">Bacterial flagellum</keyword>
<evidence type="ECO:0000256" key="1">
    <source>
        <dbReference type="ARBA" id="ARBA00004117"/>
    </source>
</evidence>
<organism evidence="6 7">
    <name type="scientific">Candidatus Scatousia excrementipullorum</name>
    <dbReference type="NCBI Taxonomy" id="2840936"/>
    <lineage>
        <taxon>Bacteria</taxon>
        <taxon>Candidatus Scatousia</taxon>
    </lineage>
</organism>
<proteinExistence type="inferred from homology"/>
<evidence type="ECO:0000256" key="3">
    <source>
        <dbReference type="ARBA" id="ARBA00023143"/>
    </source>
</evidence>
<dbReference type="NCBIfam" id="TIGR00205">
    <property type="entry name" value="fliE"/>
    <property type="match status" value="1"/>
</dbReference>
<dbReference type="InterPro" id="IPR001624">
    <property type="entry name" value="FliE"/>
</dbReference>
<dbReference type="HAMAP" id="MF_00724">
    <property type="entry name" value="FliE"/>
    <property type="match status" value="1"/>
</dbReference>
<sequence>MGDFYPSYNLADRIQHTKLDSGLYGIPSARMERMETPATGDFKAVFSGLVENFNQELNAPDNLLKDVMSGNNNIDIHDVMTAMAKSEITVNITTTAVGKVIQAYDNVMQIQV</sequence>
<keyword evidence="6" id="KW-0966">Cell projection</keyword>
<dbReference type="GO" id="GO:0071973">
    <property type="term" value="P:bacterial-type flagellum-dependent cell motility"/>
    <property type="evidence" value="ECO:0007669"/>
    <property type="project" value="InterPro"/>
</dbReference>
<keyword evidence="6" id="KW-0282">Flagellum</keyword>
<reference evidence="6" key="1">
    <citation type="submission" date="2020-10" db="EMBL/GenBank/DDBJ databases">
        <authorList>
            <person name="Gilroy R."/>
        </authorList>
    </citation>
    <scope>NUCLEOTIDE SEQUENCE</scope>
    <source>
        <strain evidence="6">10192</strain>
    </source>
</reference>
<evidence type="ECO:0000256" key="2">
    <source>
        <dbReference type="ARBA" id="ARBA00009272"/>
    </source>
</evidence>
<dbReference type="PANTHER" id="PTHR34653:SF1">
    <property type="entry name" value="FLAGELLAR HOOK-BASAL BODY COMPLEX PROTEIN FLIE"/>
    <property type="match status" value="1"/>
</dbReference>
<reference evidence="6" key="2">
    <citation type="journal article" date="2021" name="PeerJ">
        <title>Extensive microbial diversity within the chicken gut microbiome revealed by metagenomics and culture.</title>
        <authorList>
            <person name="Gilroy R."/>
            <person name="Ravi A."/>
            <person name="Getino M."/>
            <person name="Pursley I."/>
            <person name="Horton D.L."/>
            <person name="Alikhan N.F."/>
            <person name="Baker D."/>
            <person name="Gharbi K."/>
            <person name="Hall N."/>
            <person name="Watson M."/>
            <person name="Adriaenssens E.M."/>
            <person name="Foster-Nyarko E."/>
            <person name="Jarju S."/>
            <person name="Secka A."/>
            <person name="Antonio M."/>
            <person name="Oren A."/>
            <person name="Chaudhuri R.R."/>
            <person name="La Ragione R."/>
            <person name="Hildebrand F."/>
            <person name="Pallen M.J."/>
        </authorList>
    </citation>
    <scope>NUCLEOTIDE SEQUENCE</scope>
    <source>
        <strain evidence="6">10192</strain>
    </source>
</reference>
<dbReference type="AlphaFoldDB" id="A0A9D9DRL9"/>
<dbReference type="Pfam" id="PF02049">
    <property type="entry name" value="FliE"/>
    <property type="match status" value="1"/>
</dbReference>
<gene>
    <name evidence="4 6" type="primary">fliE</name>
    <name evidence="6" type="ORF">IAC76_01320</name>
</gene>
<evidence type="ECO:0000313" key="7">
    <source>
        <dbReference type="Proteomes" id="UP000823632"/>
    </source>
</evidence>
<name>A0A9D9DRL9_9BACT</name>
<dbReference type="GO" id="GO:0003774">
    <property type="term" value="F:cytoskeletal motor activity"/>
    <property type="evidence" value="ECO:0007669"/>
    <property type="project" value="InterPro"/>
</dbReference>
<comment type="subcellular location">
    <subcellularLocation>
        <location evidence="1 4">Bacterial flagellum basal body</location>
    </subcellularLocation>
</comment>
<evidence type="ECO:0000256" key="4">
    <source>
        <dbReference type="HAMAP-Rule" id="MF_00724"/>
    </source>
</evidence>
<comment type="similarity">
    <text evidence="2 4">Belongs to the FliE family.</text>
</comment>
<keyword evidence="6" id="KW-0969">Cilium</keyword>